<evidence type="ECO:0000259" key="4">
    <source>
        <dbReference type="Pfam" id="PF13193"/>
    </source>
</evidence>
<feature type="domain" description="Acetyl-coenzyme A synthetase N-terminal" evidence="5">
    <location>
        <begin position="126"/>
        <end position="179"/>
    </location>
</feature>
<dbReference type="Pfam" id="PF13193">
    <property type="entry name" value="AMP-binding_C"/>
    <property type="match status" value="1"/>
</dbReference>
<evidence type="ECO:0000259" key="5">
    <source>
        <dbReference type="Pfam" id="PF16177"/>
    </source>
</evidence>
<dbReference type="Gene3D" id="3.40.50.12780">
    <property type="entry name" value="N-terminal domain of ligase-like"/>
    <property type="match status" value="1"/>
</dbReference>
<evidence type="ECO:0000256" key="1">
    <source>
        <dbReference type="ARBA" id="ARBA00006432"/>
    </source>
</evidence>
<dbReference type="Pfam" id="PF00501">
    <property type="entry name" value="AMP-binding"/>
    <property type="match status" value="1"/>
</dbReference>
<organism evidence="6 7">
    <name type="scientific">Elliptochloris bilobata</name>
    <dbReference type="NCBI Taxonomy" id="381761"/>
    <lineage>
        <taxon>Eukaryota</taxon>
        <taxon>Viridiplantae</taxon>
        <taxon>Chlorophyta</taxon>
        <taxon>core chlorophytes</taxon>
        <taxon>Trebouxiophyceae</taxon>
        <taxon>Trebouxiophyceae incertae sedis</taxon>
        <taxon>Elliptochloris clade</taxon>
        <taxon>Elliptochloris</taxon>
    </lineage>
</organism>
<dbReference type="InterPro" id="IPR020845">
    <property type="entry name" value="AMP-binding_CS"/>
</dbReference>
<protein>
    <recommendedName>
        <fullName evidence="8">AMP-dependent synthetase</fullName>
    </recommendedName>
</protein>
<dbReference type="InterPro" id="IPR000873">
    <property type="entry name" value="AMP-dep_synth/lig_dom"/>
</dbReference>
<dbReference type="InterPro" id="IPR042099">
    <property type="entry name" value="ANL_N_sf"/>
</dbReference>
<comment type="similarity">
    <text evidence="1">Belongs to the ATP-dependent AMP-binding enzyme family.</text>
</comment>
<feature type="transmembrane region" description="Helical" evidence="2">
    <location>
        <begin position="402"/>
        <end position="424"/>
    </location>
</feature>
<keyword evidence="7" id="KW-1185">Reference proteome</keyword>
<dbReference type="InterPro" id="IPR025110">
    <property type="entry name" value="AMP-bd_C"/>
</dbReference>
<dbReference type="AlphaFoldDB" id="A0AAW1QKM4"/>
<evidence type="ECO:0000313" key="7">
    <source>
        <dbReference type="Proteomes" id="UP001445335"/>
    </source>
</evidence>
<comment type="caution">
    <text evidence="6">The sequence shown here is derived from an EMBL/GenBank/DDBJ whole genome shotgun (WGS) entry which is preliminary data.</text>
</comment>
<reference evidence="6 7" key="1">
    <citation type="journal article" date="2024" name="Nat. Commun.">
        <title>Phylogenomics reveals the evolutionary origins of lichenization in chlorophyte algae.</title>
        <authorList>
            <person name="Puginier C."/>
            <person name="Libourel C."/>
            <person name="Otte J."/>
            <person name="Skaloud P."/>
            <person name="Haon M."/>
            <person name="Grisel S."/>
            <person name="Petersen M."/>
            <person name="Berrin J.G."/>
            <person name="Delaux P.M."/>
            <person name="Dal Grande F."/>
            <person name="Keller J."/>
        </authorList>
    </citation>
    <scope>NUCLEOTIDE SEQUENCE [LARGE SCALE GENOMIC DNA]</scope>
    <source>
        <strain evidence="6 7">SAG 245.80</strain>
    </source>
</reference>
<feature type="domain" description="AMP-binding enzyme C-terminal" evidence="4">
    <location>
        <begin position="632"/>
        <end position="710"/>
    </location>
</feature>
<dbReference type="PANTHER" id="PTHR44378:SF2">
    <property type="entry name" value="ACYL-ACTIVATING ENZYME 17, PEROXISOMAL-RELATED"/>
    <property type="match status" value="1"/>
</dbReference>
<feature type="domain" description="AMP-dependent synthetase/ligase" evidence="3">
    <location>
        <begin position="183"/>
        <end position="557"/>
    </location>
</feature>
<proteinExistence type="inferred from homology"/>
<dbReference type="PROSITE" id="PS00455">
    <property type="entry name" value="AMP_BINDING"/>
    <property type="match status" value="1"/>
</dbReference>
<dbReference type="Pfam" id="PF16177">
    <property type="entry name" value="ACAS_N"/>
    <property type="match status" value="1"/>
</dbReference>
<evidence type="ECO:0000259" key="3">
    <source>
        <dbReference type="Pfam" id="PF00501"/>
    </source>
</evidence>
<accession>A0AAW1QKM4</accession>
<dbReference type="Proteomes" id="UP001445335">
    <property type="component" value="Unassembled WGS sequence"/>
</dbReference>
<dbReference type="SUPFAM" id="SSF56801">
    <property type="entry name" value="Acetyl-CoA synthetase-like"/>
    <property type="match status" value="1"/>
</dbReference>
<dbReference type="Gene3D" id="3.30.300.30">
    <property type="match status" value="1"/>
</dbReference>
<dbReference type="EMBL" id="JALJOU010000092">
    <property type="protein sequence ID" value="KAK9822001.1"/>
    <property type="molecule type" value="Genomic_DNA"/>
</dbReference>
<dbReference type="InterPro" id="IPR045851">
    <property type="entry name" value="AMP-bd_C_sf"/>
</dbReference>
<evidence type="ECO:0000313" key="6">
    <source>
        <dbReference type="EMBL" id="KAK9822001.1"/>
    </source>
</evidence>
<name>A0AAW1QKM4_9CHLO</name>
<gene>
    <name evidence="6" type="ORF">WJX81_007477</name>
</gene>
<dbReference type="InterPro" id="IPR032387">
    <property type="entry name" value="ACAS_N"/>
</dbReference>
<evidence type="ECO:0000256" key="2">
    <source>
        <dbReference type="SAM" id="Phobius"/>
    </source>
</evidence>
<sequence>MLSTSLRDLRLPALLDTGISRKQAAKVLGELRHILESDAGSDSCQVWQRVSKEVLQPDDPFALHQLLYKATYHAWQPTQQGPPPAWLPTADSVADTNLAAFMQTFQGPAEWERGRTGDPAHDLPLLHRVSCQDSEAFWGAVLRRLRIRFARDPDRVLEQADNPDESRWLPGARLNAAEAALSARDPDAPALIWASEAAPAVLRCLSRGAVRRRALRVAAALRAAGHAPGARIAMNGPMTAEAVVAYLGVVLAGCAVVGIADSFSAAEVASRLRISEASAIITQDVILRGGRQHPLFARVADARAPPAIVMPAQPARGVQVALRPGDVSWTDFLAAGEEAAARGFEPHIADPDDATNILFSSGTTGEPKAIPWTHVTPLRCAADSWAHLDLHPRDVLAWPTSLGWMMGPFVIYGALMTGAALAVFQGSPLERPFGEFVAAARVTQLGVVPALVRVWRGSGCMQGLDWSALRCFASTGETSVPDDSLWLMARAGYRPVMEVCGGTELAGGYMASTLLQPQSPSTFSQPAFGTRLVLLGPGGEQSAHGPQARPFTGEIALAPPLLGASQRLLNRDHFAVYYEGMPRAEGGGRRLRRHGDEVERLPGGYYRALGRCDDTMNLGGIKVSSVELERSVAEGVPGVAEVAAVGVPRQGGGPERLVLHVVLEAGARVHPGPAALLKACQAAIRERLNPLFRVDRVVLRESLPRTASNKVIRRLLRDEPPAAKL</sequence>
<keyword evidence="2" id="KW-0472">Membrane</keyword>
<keyword evidence="2" id="KW-1133">Transmembrane helix</keyword>
<evidence type="ECO:0008006" key="8">
    <source>
        <dbReference type="Google" id="ProtNLM"/>
    </source>
</evidence>
<dbReference type="PANTHER" id="PTHR44378">
    <property type="entry name" value="ACYL-ACTIVATING ENZYME 17, PEROXISOMAL-RELATED"/>
    <property type="match status" value="1"/>
</dbReference>
<keyword evidence="2" id="KW-0812">Transmembrane</keyword>